<dbReference type="Gene3D" id="3.60.15.10">
    <property type="entry name" value="Ribonuclease Z/Hydroxyacylglutathione hydrolase-like"/>
    <property type="match status" value="1"/>
</dbReference>
<organism evidence="1 2">
    <name type="scientific">Chitinophaga filiformis</name>
    <name type="common">Myxococcus filiformis</name>
    <name type="synonym">Flexibacter filiformis</name>
    <dbReference type="NCBI Taxonomy" id="104663"/>
    <lineage>
        <taxon>Bacteria</taxon>
        <taxon>Pseudomonadati</taxon>
        <taxon>Bacteroidota</taxon>
        <taxon>Chitinophagia</taxon>
        <taxon>Chitinophagales</taxon>
        <taxon>Chitinophagaceae</taxon>
        <taxon>Chitinophaga</taxon>
    </lineage>
</organism>
<dbReference type="EMBL" id="FNBN01000001">
    <property type="protein sequence ID" value="SDF07552.1"/>
    <property type="molecule type" value="Genomic_DNA"/>
</dbReference>
<dbReference type="OrthoDB" id="928739at2"/>
<name>A0A1G7I496_CHIFI</name>
<dbReference type="STRING" id="104663.SAMN04488121_101715"/>
<dbReference type="PANTHER" id="PTHR46504">
    <property type="entry name" value="TRNASE Z TRZ1"/>
    <property type="match status" value="1"/>
</dbReference>
<dbReference type="SUPFAM" id="SSF56281">
    <property type="entry name" value="Metallo-hydrolase/oxidoreductase"/>
    <property type="match status" value="1"/>
</dbReference>
<dbReference type="Proteomes" id="UP000199045">
    <property type="component" value="Unassembled WGS sequence"/>
</dbReference>
<dbReference type="PANTHER" id="PTHR46504:SF2">
    <property type="entry name" value="TRNASE Z TRZ1"/>
    <property type="match status" value="1"/>
</dbReference>
<gene>
    <name evidence="1" type="ORF">SAMN04488121_101715</name>
</gene>
<protein>
    <submittedName>
        <fullName evidence="1">RNAse Z</fullName>
    </submittedName>
</protein>
<sequence>MKLTITGYSTALFSTWYFIEELGLLLDAGDGMMSALLQKSRKINHAFISHADRDHLTGLLQFNQLNAREGYPVIHYPKDSRSFPYMEAFFQQFDPYSVGTVWQPVSPGDEIRVKDDILVIPLRNGHVPVAPEIIRSLSFKVFQTKRKLRPELVGLSGEEIRQIGIEKGKESTTMEVRTNILSYSGDTPVEDLTQWNDSQILIHEATFLEKEEEIKVYAHKNKHSRLDEVIEMVSGSNIEKLILGHFSSRYNAEQIDSAIRQLCERYTLNIPVFRILPGETVVDVLAGTPVNG</sequence>
<dbReference type="AlphaFoldDB" id="A0A1G7I496"/>
<accession>A0A1G7I496</accession>
<dbReference type="InterPro" id="IPR036866">
    <property type="entry name" value="RibonucZ/Hydroxyglut_hydro"/>
</dbReference>
<reference evidence="1 2" key="1">
    <citation type="submission" date="2016-10" db="EMBL/GenBank/DDBJ databases">
        <authorList>
            <person name="de Groot N.N."/>
        </authorList>
    </citation>
    <scope>NUCLEOTIDE SEQUENCE [LARGE SCALE GENOMIC DNA]</scope>
    <source>
        <strain evidence="1 2">DSM 527</strain>
    </source>
</reference>
<evidence type="ECO:0000313" key="1">
    <source>
        <dbReference type="EMBL" id="SDF07552.1"/>
    </source>
</evidence>
<proteinExistence type="predicted"/>
<dbReference type="RefSeq" id="WP_089828841.1">
    <property type="nucleotide sequence ID" value="NZ_FNBN01000001.1"/>
</dbReference>
<evidence type="ECO:0000313" key="2">
    <source>
        <dbReference type="Proteomes" id="UP000199045"/>
    </source>
</evidence>